<evidence type="ECO:0000313" key="5">
    <source>
        <dbReference type="Proteomes" id="UP001055437"/>
    </source>
</evidence>
<dbReference type="EMBL" id="CP099799">
    <property type="protein sequence ID" value="USS01954.1"/>
    <property type="molecule type" value="Genomic_DNA"/>
</dbReference>
<keyword evidence="1" id="KW-0812">Transmembrane</keyword>
<dbReference type="RefSeq" id="WP_066677574.1">
    <property type="nucleotide sequence ID" value="NZ_CABMIZ010000028.1"/>
</dbReference>
<dbReference type="AlphaFoldDB" id="A0A9N7PK83"/>
<dbReference type="KEGG" id="csep:CP523_13470"/>
<name>A0A9N7PK83_CLOSE</name>
<dbReference type="Proteomes" id="UP000280586">
    <property type="component" value="Chromosome"/>
</dbReference>
<protein>
    <submittedName>
        <fullName evidence="2">Uncharacterized protein</fullName>
    </submittedName>
</protein>
<dbReference type="EMBL" id="CP023671">
    <property type="protein sequence ID" value="AYE35355.1"/>
    <property type="molecule type" value="Genomic_DNA"/>
</dbReference>
<accession>A0A9N7PK83</accession>
<evidence type="ECO:0000313" key="4">
    <source>
        <dbReference type="Proteomes" id="UP000280586"/>
    </source>
</evidence>
<keyword evidence="5" id="KW-1185">Reference proteome</keyword>
<evidence type="ECO:0000256" key="1">
    <source>
        <dbReference type="SAM" id="Phobius"/>
    </source>
</evidence>
<dbReference type="Proteomes" id="UP001055437">
    <property type="component" value="Chromosome"/>
</dbReference>
<gene>
    <name evidence="2" type="ORF">CP523_13470</name>
    <name evidence="3" type="ORF">NH397_05870</name>
</gene>
<reference evidence="3" key="2">
    <citation type="submission" date="2022-06" db="EMBL/GenBank/DDBJ databases">
        <authorList>
            <person name="Holder M.E."/>
            <person name="Ajami N.J."/>
            <person name="Petrosino J.F."/>
        </authorList>
    </citation>
    <scope>NUCLEOTIDE SEQUENCE</scope>
    <source>
        <strain evidence="3">RMA 8861</strain>
    </source>
</reference>
<reference evidence="2 4" key="1">
    <citation type="submission" date="2017-09" db="EMBL/GenBank/DDBJ databases">
        <authorList>
            <person name="Thomas P."/>
            <person name="Seyboldt C."/>
        </authorList>
    </citation>
    <scope>NUCLEOTIDE SEQUENCE [LARGE SCALE GENOMIC DNA]</scope>
    <source>
        <strain evidence="2 4">DSM 7534</strain>
    </source>
</reference>
<feature type="transmembrane region" description="Helical" evidence="1">
    <location>
        <begin position="7"/>
        <end position="28"/>
    </location>
</feature>
<organism evidence="2 4">
    <name type="scientific">Clostridium septicum</name>
    <dbReference type="NCBI Taxonomy" id="1504"/>
    <lineage>
        <taxon>Bacteria</taxon>
        <taxon>Bacillati</taxon>
        <taxon>Bacillota</taxon>
        <taxon>Clostridia</taxon>
        <taxon>Eubacteriales</taxon>
        <taxon>Clostridiaceae</taxon>
        <taxon>Clostridium</taxon>
    </lineage>
</organism>
<dbReference type="GeneID" id="303561696"/>
<evidence type="ECO:0000313" key="3">
    <source>
        <dbReference type="EMBL" id="USS01954.1"/>
    </source>
</evidence>
<evidence type="ECO:0000313" key="2">
    <source>
        <dbReference type="EMBL" id="AYE35355.1"/>
    </source>
</evidence>
<sequence length="107" mass="12542">MSNIKKTLKYIVTILGILFLGSLGLHGYNMGRLMYTDLDVLKIPYIDKYYVAIGEKDDATDVFKKYMADNNWQFIENISEILIFRKGNIQKEVHLDNLKEIKKNKHK</sequence>
<keyword evidence="1" id="KW-0472">Membrane</keyword>
<keyword evidence="1" id="KW-1133">Transmembrane helix</keyword>
<proteinExistence type="predicted"/>
<dbReference type="OrthoDB" id="2882185at2"/>